<feature type="compositionally biased region" description="Low complexity" evidence="8">
    <location>
        <begin position="700"/>
        <end position="730"/>
    </location>
</feature>
<evidence type="ECO:0000256" key="1">
    <source>
        <dbReference type="ARBA" id="ARBA00004232"/>
    </source>
</evidence>
<keyword evidence="7" id="KW-0539">Nucleus</keyword>
<accession>A0A9N9RWW6</accession>
<evidence type="ECO:0000313" key="10">
    <source>
        <dbReference type="Proteomes" id="UP001153620"/>
    </source>
</evidence>
<proteinExistence type="predicted"/>
<feature type="compositionally biased region" description="Low complexity" evidence="8">
    <location>
        <begin position="920"/>
        <end position="933"/>
    </location>
</feature>
<evidence type="ECO:0000256" key="5">
    <source>
        <dbReference type="ARBA" id="ARBA00022989"/>
    </source>
</evidence>
<evidence type="ECO:0000256" key="2">
    <source>
        <dbReference type="ARBA" id="ARBA00004269"/>
    </source>
</evidence>
<dbReference type="GO" id="GO:0031965">
    <property type="term" value="C:nuclear membrane"/>
    <property type="evidence" value="ECO:0007669"/>
    <property type="project" value="UniProtKB-SubCell"/>
</dbReference>
<name>A0A9N9RWW6_9DIPT</name>
<keyword evidence="5" id="KW-1133">Transmembrane helix</keyword>
<feature type="region of interest" description="Disordered" evidence="8">
    <location>
        <begin position="490"/>
        <end position="509"/>
    </location>
</feature>
<keyword evidence="10" id="KW-1185">Reference proteome</keyword>
<dbReference type="GO" id="GO:0008017">
    <property type="term" value="F:microtubule binding"/>
    <property type="evidence" value="ECO:0007669"/>
    <property type="project" value="TreeGrafter"/>
</dbReference>
<evidence type="ECO:0000256" key="3">
    <source>
        <dbReference type="ARBA" id="ARBA00022692"/>
    </source>
</evidence>
<feature type="region of interest" description="Disordered" evidence="8">
    <location>
        <begin position="82"/>
        <end position="102"/>
    </location>
</feature>
<comment type="subcellular location">
    <subcellularLocation>
        <location evidence="1">Nucleus membrane</location>
        <topology evidence="1">Multi-pass membrane protein</topology>
    </subcellularLocation>
    <subcellularLocation>
        <location evidence="2">Rough endoplasmic reticulum membrane</location>
        <topology evidence="2">Multi-pass membrane protein</topology>
    </subcellularLocation>
</comment>
<evidence type="ECO:0000256" key="8">
    <source>
        <dbReference type="SAM" id="MobiDB-lite"/>
    </source>
</evidence>
<gene>
    <name evidence="9" type="ORF">CHIRRI_LOCUS8212</name>
</gene>
<reference evidence="9" key="1">
    <citation type="submission" date="2022-01" db="EMBL/GenBank/DDBJ databases">
        <authorList>
            <person name="King R."/>
        </authorList>
    </citation>
    <scope>NUCLEOTIDE SEQUENCE</scope>
</reference>
<feature type="region of interest" description="Disordered" evidence="8">
    <location>
        <begin position="911"/>
        <end position="972"/>
    </location>
</feature>
<feature type="compositionally biased region" description="Low complexity" evidence="8">
    <location>
        <begin position="491"/>
        <end position="509"/>
    </location>
</feature>
<dbReference type="PANTHER" id="PTHR13289:SF3">
    <property type="entry name" value="BIFOCAL, ISOFORM F"/>
    <property type="match status" value="1"/>
</dbReference>
<dbReference type="InterPro" id="IPR019130">
    <property type="entry name" value="Macoilin"/>
</dbReference>
<dbReference type="GO" id="GO:0023041">
    <property type="term" value="P:neuronal signal transduction"/>
    <property type="evidence" value="ECO:0007669"/>
    <property type="project" value="InterPro"/>
</dbReference>
<feature type="compositionally biased region" description="Low complexity" evidence="8">
    <location>
        <begin position="89"/>
        <end position="99"/>
    </location>
</feature>
<keyword evidence="3" id="KW-0812">Transmembrane</keyword>
<feature type="region of interest" description="Disordered" evidence="8">
    <location>
        <begin position="692"/>
        <end position="736"/>
    </location>
</feature>
<feature type="region of interest" description="Disordered" evidence="8">
    <location>
        <begin position="395"/>
        <end position="437"/>
    </location>
</feature>
<keyword evidence="6" id="KW-0472">Membrane</keyword>
<feature type="compositionally biased region" description="Basic and acidic residues" evidence="8">
    <location>
        <begin position="953"/>
        <end position="972"/>
    </location>
</feature>
<dbReference type="PANTHER" id="PTHR13289">
    <property type="entry name" value="PROTEIN PHOSPHATASE 1-BINDING PROTEIN BIFOCAL"/>
    <property type="match status" value="1"/>
</dbReference>
<evidence type="ECO:0000256" key="7">
    <source>
        <dbReference type="ARBA" id="ARBA00023242"/>
    </source>
</evidence>
<feature type="compositionally biased region" description="Low complexity" evidence="8">
    <location>
        <begin position="411"/>
        <end position="437"/>
    </location>
</feature>
<dbReference type="AlphaFoldDB" id="A0A9N9RWW6"/>
<reference evidence="9" key="2">
    <citation type="submission" date="2022-10" db="EMBL/GenBank/DDBJ databases">
        <authorList>
            <consortium name="ENA_rothamsted_submissions"/>
            <consortium name="culmorum"/>
            <person name="King R."/>
        </authorList>
    </citation>
    <scope>NUCLEOTIDE SEQUENCE</scope>
</reference>
<dbReference type="GO" id="GO:0006935">
    <property type="term" value="P:chemotaxis"/>
    <property type="evidence" value="ECO:0007669"/>
    <property type="project" value="TreeGrafter"/>
</dbReference>
<sequence>MSVSTLKQIFDQKLGEAETATTTTIQASATTTLTNSPTKSKLLVANVQQNSTHEKVVVNNSNSCNNASRLKSNQQLQSFNKKSFDKDSNSNSAVSSAHNNKIEDNWVSHHRAHNKMVAKQEIEIEPNVHAENDEDFKYGPGFVSKLKCKYLSLTLRQTSANKQRPSILDLRRSTSLNNLLDEDENEDDDVEQLDEVTDIKLHDKNCISNDKVYHENLKNNNRNGIDSHKTMTNSYPIPDAPQHQHIRSSRSIDKNLNLKRARSVEAILRYDHSSWERDMQKDQLIHHRQQQQQFHRHSVDSDNSDVKVKSHDVTIEDKIHNARERSYNLPPKRLTSLIDDGERPPAGICKQTMRIFEASAHKKRNSASRPIGQEIANKMAMFKCQEKPAISAKKPNIVPRTSSPKPINHFNQVSNNTSSSSINSNNCNNSNNHNNAMNNSEKYAKFAKEKTVLPKLDINIIKNNLETKSSSPHSGSWSPADNKEAYRMRNDYSPVNSDSSISSSSNIMSPYRNSMSPPFVNEGSYKKISGSNDPTSPIMSSLSNKLSNLHMDVTTSTPKSFKNNNLLKTIDDSDIDVNVDKVDTISDNKIKNNVIVELKGSELKSVNDDISSVSLISKVITNNNNNLSGVTSTTAPTKVNYEKNITANASEVVNNGELKTVKENFVVITKPTTKPPPPPPQVPARNINNNTTVMTKSRDNNLIINNNSDKSSLNSDSESSSSSSSSSNSNTQSTTKWAVKKKSWSSQGDDQSSNSIVFNFSDRKDVPDYIEHDGLILRRKRELPKPNESGFVLLGDLTLDSSTDPEDQYQMGPASPCDVEFENANVIPNGKSSIRTRVKEVKFKIQFDDSLTATYEYPSESSLVIDETFGDCDDEVDANFYGRSSSSKLLTSVPLGSTPFANYQPQKASSSSFELGITRTTPSPSSTSGSSSSEDNTFISNPDDDEDYLKPATDAESHRWSSEETRGTDLLF</sequence>
<protein>
    <submittedName>
        <fullName evidence="9">Uncharacterized protein</fullName>
    </submittedName>
</protein>
<keyword evidence="4" id="KW-0256">Endoplasmic reticulum</keyword>
<evidence type="ECO:0000313" key="9">
    <source>
        <dbReference type="EMBL" id="CAG9805340.1"/>
    </source>
</evidence>
<evidence type="ECO:0000256" key="4">
    <source>
        <dbReference type="ARBA" id="ARBA00022824"/>
    </source>
</evidence>
<dbReference type="GO" id="GO:0030867">
    <property type="term" value="C:rough endoplasmic reticulum membrane"/>
    <property type="evidence" value="ECO:0007669"/>
    <property type="project" value="UniProtKB-SubCell"/>
</dbReference>
<dbReference type="EMBL" id="OU895878">
    <property type="protein sequence ID" value="CAG9805340.1"/>
    <property type="molecule type" value="Genomic_DNA"/>
</dbReference>
<organism evidence="9 10">
    <name type="scientific">Chironomus riparius</name>
    <dbReference type="NCBI Taxonomy" id="315576"/>
    <lineage>
        <taxon>Eukaryota</taxon>
        <taxon>Metazoa</taxon>
        <taxon>Ecdysozoa</taxon>
        <taxon>Arthropoda</taxon>
        <taxon>Hexapoda</taxon>
        <taxon>Insecta</taxon>
        <taxon>Pterygota</taxon>
        <taxon>Neoptera</taxon>
        <taxon>Endopterygota</taxon>
        <taxon>Diptera</taxon>
        <taxon>Nematocera</taxon>
        <taxon>Chironomoidea</taxon>
        <taxon>Chironomidae</taxon>
        <taxon>Chironominae</taxon>
        <taxon>Chironomus</taxon>
    </lineage>
</organism>
<evidence type="ECO:0000256" key="6">
    <source>
        <dbReference type="ARBA" id="ARBA00023136"/>
    </source>
</evidence>
<dbReference type="Proteomes" id="UP001153620">
    <property type="component" value="Chromosome 2"/>
</dbReference>
<dbReference type="OrthoDB" id="6517071at2759"/>